<feature type="transmembrane region" description="Helical" evidence="1">
    <location>
        <begin position="12"/>
        <end position="32"/>
    </location>
</feature>
<dbReference type="InterPro" id="IPR004864">
    <property type="entry name" value="LEA_2"/>
</dbReference>
<dbReference type="Pfam" id="PF03168">
    <property type="entry name" value="LEA_2"/>
    <property type="match status" value="1"/>
</dbReference>
<keyword evidence="1" id="KW-0472">Membrane</keyword>
<gene>
    <name evidence="3" type="ORF">C1H46_039612</name>
</gene>
<sequence length="183" mass="19845">MKGDGKNKKCLAYVAIFIVFQIIVITAFALTVMKVKGPKVRFGAIVAENFSSPAANSPSLSLNLVTKFAVKNTNFGHFKYQNSTVTIYYRGQAIGTADIPQGKAKARSTRRTDVTININTDKLSGSTNLGNDINSGFVPLTSEATLKGKVELMKIIKKNKSGKMSCSMSVNLKNSNIQDLKCK</sequence>
<dbReference type="PANTHER" id="PTHR31852">
    <property type="entry name" value="LATE EMBRYOGENESIS ABUNDANT (LEA) HYDROXYPROLINE-RICH GLYCOPROTEIN FAMILY"/>
    <property type="match status" value="1"/>
</dbReference>
<dbReference type="EMBL" id="VIEB01001148">
    <property type="protein sequence ID" value="TQD74854.1"/>
    <property type="molecule type" value="Genomic_DNA"/>
</dbReference>
<dbReference type="STRING" id="106549.A0A540KKW5"/>
<organism evidence="3 4">
    <name type="scientific">Malus baccata</name>
    <name type="common">Siberian crab apple</name>
    <name type="synonym">Pyrus baccata</name>
    <dbReference type="NCBI Taxonomy" id="106549"/>
    <lineage>
        <taxon>Eukaryota</taxon>
        <taxon>Viridiplantae</taxon>
        <taxon>Streptophyta</taxon>
        <taxon>Embryophyta</taxon>
        <taxon>Tracheophyta</taxon>
        <taxon>Spermatophyta</taxon>
        <taxon>Magnoliopsida</taxon>
        <taxon>eudicotyledons</taxon>
        <taxon>Gunneridae</taxon>
        <taxon>Pentapetalae</taxon>
        <taxon>rosids</taxon>
        <taxon>fabids</taxon>
        <taxon>Rosales</taxon>
        <taxon>Rosaceae</taxon>
        <taxon>Amygdaloideae</taxon>
        <taxon>Maleae</taxon>
        <taxon>Malus</taxon>
    </lineage>
</organism>
<proteinExistence type="predicted"/>
<name>A0A540KKW5_MALBA</name>
<dbReference type="AlphaFoldDB" id="A0A540KKW5"/>
<evidence type="ECO:0000259" key="2">
    <source>
        <dbReference type="Pfam" id="PF03168"/>
    </source>
</evidence>
<dbReference type="InterPro" id="IPR055301">
    <property type="entry name" value="Lea14-like_2"/>
</dbReference>
<dbReference type="Proteomes" id="UP000315295">
    <property type="component" value="Unassembled WGS sequence"/>
</dbReference>
<evidence type="ECO:0000256" key="1">
    <source>
        <dbReference type="SAM" id="Phobius"/>
    </source>
</evidence>
<reference evidence="3 4" key="1">
    <citation type="journal article" date="2019" name="G3 (Bethesda)">
        <title>Sequencing of a Wild Apple (Malus baccata) Genome Unravels the Differences Between Cultivated and Wild Apple Species Regarding Disease Resistance and Cold Tolerance.</title>
        <authorList>
            <person name="Chen X."/>
        </authorList>
    </citation>
    <scope>NUCLEOTIDE SEQUENCE [LARGE SCALE GENOMIC DNA]</scope>
    <source>
        <strain evidence="4">cv. Shandingzi</strain>
        <tissue evidence="3">Leaves</tissue>
    </source>
</reference>
<protein>
    <recommendedName>
        <fullName evidence="2">Late embryogenesis abundant protein LEA-2 subgroup domain-containing protein</fullName>
    </recommendedName>
</protein>
<dbReference type="Gene3D" id="2.60.40.1820">
    <property type="match status" value="1"/>
</dbReference>
<keyword evidence="1" id="KW-1133">Transmembrane helix</keyword>
<evidence type="ECO:0000313" key="4">
    <source>
        <dbReference type="Proteomes" id="UP000315295"/>
    </source>
</evidence>
<comment type="caution">
    <text evidence="3">The sequence shown here is derived from an EMBL/GenBank/DDBJ whole genome shotgun (WGS) entry which is preliminary data.</text>
</comment>
<feature type="domain" description="Late embryogenesis abundant protein LEA-2 subgroup" evidence="2">
    <location>
        <begin position="67"/>
        <end position="167"/>
    </location>
</feature>
<evidence type="ECO:0000313" key="3">
    <source>
        <dbReference type="EMBL" id="TQD74854.1"/>
    </source>
</evidence>
<dbReference type="SUPFAM" id="SSF117070">
    <property type="entry name" value="LEA14-like"/>
    <property type="match status" value="1"/>
</dbReference>
<keyword evidence="1" id="KW-0812">Transmembrane</keyword>
<keyword evidence="4" id="KW-1185">Reference proteome</keyword>
<accession>A0A540KKW5</accession>